<dbReference type="SUPFAM" id="SSF56436">
    <property type="entry name" value="C-type lectin-like"/>
    <property type="match status" value="1"/>
</dbReference>
<evidence type="ECO:0000259" key="1">
    <source>
        <dbReference type="PROSITE" id="PS50041"/>
    </source>
</evidence>
<gene>
    <name evidence="2" type="ORF">UPYG_G00354460</name>
</gene>
<feature type="domain" description="C-type lectin" evidence="1">
    <location>
        <begin position="6"/>
        <end position="97"/>
    </location>
</feature>
<dbReference type="InterPro" id="IPR050111">
    <property type="entry name" value="C-type_lectin/snaclec_domain"/>
</dbReference>
<comment type="caution">
    <text evidence="2">The sequence shown here is derived from an EMBL/GenBank/DDBJ whole genome shotgun (WGS) entry which is preliminary data.</text>
</comment>
<reference evidence="2 3" key="1">
    <citation type="submission" date="2024-06" db="EMBL/GenBank/DDBJ databases">
        <authorList>
            <person name="Pan Q."/>
            <person name="Wen M."/>
            <person name="Jouanno E."/>
            <person name="Zahm M."/>
            <person name="Klopp C."/>
            <person name="Cabau C."/>
            <person name="Louis A."/>
            <person name="Berthelot C."/>
            <person name="Parey E."/>
            <person name="Roest Crollius H."/>
            <person name="Montfort J."/>
            <person name="Robinson-Rechavi M."/>
            <person name="Bouchez O."/>
            <person name="Lampietro C."/>
            <person name="Lopez Roques C."/>
            <person name="Donnadieu C."/>
            <person name="Postlethwait J."/>
            <person name="Bobe J."/>
            <person name="Verreycken H."/>
            <person name="Guiguen Y."/>
        </authorList>
    </citation>
    <scope>NUCLEOTIDE SEQUENCE [LARGE SCALE GENOMIC DNA]</scope>
    <source>
        <strain evidence="2">Up_M1</strain>
        <tissue evidence="2">Testis</tissue>
    </source>
</reference>
<dbReference type="AlphaFoldDB" id="A0ABD0VZB6"/>
<sequence length="105" mass="12121">MDGAGDGQKKCKAMGGDIVVIDSREEQIFIHGFKKSVWIGIYRKGGLWKWVNSTKFEPTYWMPGEPKYFKDNETCVEISQMASDPLKSWKAEQCSKKHWVCENKI</sequence>
<keyword evidence="3" id="KW-1185">Reference proteome</keyword>
<dbReference type="Gene3D" id="3.10.100.10">
    <property type="entry name" value="Mannose-Binding Protein A, subunit A"/>
    <property type="match status" value="1"/>
</dbReference>
<dbReference type="PANTHER" id="PTHR22803">
    <property type="entry name" value="MANNOSE, PHOSPHOLIPASE, LECTIN RECEPTOR RELATED"/>
    <property type="match status" value="1"/>
</dbReference>
<accession>A0ABD0VZB6</accession>
<dbReference type="Pfam" id="PF00059">
    <property type="entry name" value="Lectin_C"/>
    <property type="match status" value="1"/>
</dbReference>
<dbReference type="EMBL" id="JAGEUA010000063">
    <property type="protein sequence ID" value="KAL0961608.1"/>
    <property type="molecule type" value="Genomic_DNA"/>
</dbReference>
<dbReference type="InterPro" id="IPR016186">
    <property type="entry name" value="C-type_lectin-like/link_sf"/>
</dbReference>
<dbReference type="SMART" id="SM00034">
    <property type="entry name" value="CLECT"/>
    <property type="match status" value="1"/>
</dbReference>
<organism evidence="2 3">
    <name type="scientific">Umbra pygmaea</name>
    <name type="common">Eastern mudminnow</name>
    <dbReference type="NCBI Taxonomy" id="75934"/>
    <lineage>
        <taxon>Eukaryota</taxon>
        <taxon>Metazoa</taxon>
        <taxon>Chordata</taxon>
        <taxon>Craniata</taxon>
        <taxon>Vertebrata</taxon>
        <taxon>Euteleostomi</taxon>
        <taxon>Actinopterygii</taxon>
        <taxon>Neopterygii</taxon>
        <taxon>Teleostei</taxon>
        <taxon>Protacanthopterygii</taxon>
        <taxon>Esociformes</taxon>
        <taxon>Umbridae</taxon>
        <taxon>Umbra</taxon>
    </lineage>
</organism>
<dbReference type="InterPro" id="IPR001304">
    <property type="entry name" value="C-type_lectin-like"/>
</dbReference>
<evidence type="ECO:0000313" key="3">
    <source>
        <dbReference type="Proteomes" id="UP001557470"/>
    </source>
</evidence>
<dbReference type="Proteomes" id="UP001557470">
    <property type="component" value="Unassembled WGS sequence"/>
</dbReference>
<name>A0ABD0VZB6_UMBPY</name>
<protein>
    <recommendedName>
        <fullName evidence="1">C-type lectin domain-containing protein</fullName>
    </recommendedName>
</protein>
<evidence type="ECO:0000313" key="2">
    <source>
        <dbReference type="EMBL" id="KAL0961608.1"/>
    </source>
</evidence>
<dbReference type="InterPro" id="IPR016187">
    <property type="entry name" value="CTDL_fold"/>
</dbReference>
<proteinExistence type="predicted"/>
<dbReference type="PROSITE" id="PS50041">
    <property type="entry name" value="C_TYPE_LECTIN_2"/>
    <property type="match status" value="1"/>
</dbReference>